<dbReference type="EMBL" id="HG001916">
    <property type="protein sequence ID" value="CDF38323.1"/>
    <property type="molecule type" value="Genomic_DNA"/>
</dbReference>
<evidence type="ECO:0000313" key="1">
    <source>
        <dbReference type="EMBL" id="CDF38323.1"/>
    </source>
</evidence>
<dbReference type="Proteomes" id="UP000012073">
    <property type="component" value="Unassembled WGS sequence"/>
</dbReference>
<dbReference type="Gramene" id="CDF38323">
    <property type="protein sequence ID" value="CDF38323"/>
    <property type="gene ID" value="CHC_T00000931001"/>
</dbReference>
<keyword evidence="2" id="KW-1185">Reference proteome</keyword>
<reference evidence="2" key="1">
    <citation type="journal article" date="2013" name="Proc. Natl. Acad. Sci. U.S.A.">
        <title>Genome structure and metabolic features in the red seaweed Chondrus crispus shed light on evolution of the Archaeplastida.</title>
        <authorList>
            <person name="Collen J."/>
            <person name="Porcel B."/>
            <person name="Carre W."/>
            <person name="Ball S.G."/>
            <person name="Chaparro C."/>
            <person name="Tonon T."/>
            <person name="Barbeyron T."/>
            <person name="Michel G."/>
            <person name="Noel B."/>
            <person name="Valentin K."/>
            <person name="Elias M."/>
            <person name="Artiguenave F."/>
            <person name="Arun A."/>
            <person name="Aury J.M."/>
            <person name="Barbosa-Neto J.F."/>
            <person name="Bothwell J.H."/>
            <person name="Bouget F.Y."/>
            <person name="Brillet L."/>
            <person name="Cabello-Hurtado F."/>
            <person name="Capella-Gutierrez S."/>
            <person name="Charrier B."/>
            <person name="Cladiere L."/>
            <person name="Cock J.M."/>
            <person name="Coelho S.M."/>
            <person name="Colleoni C."/>
            <person name="Czjzek M."/>
            <person name="Da Silva C."/>
            <person name="Delage L."/>
            <person name="Denoeud F."/>
            <person name="Deschamps P."/>
            <person name="Dittami S.M."/>
            <person name="Gabaldon T."/>
            <person name="Gachon C.M."/>
            <person name="Groisillier A."/>
            <person name="Herve C."/>
            <person name="Jabbari K."/>
            <person name="Katinka M."/>
            <person name="Kloareg B."/>
            <person name="Kowalczyk N."/>
            <person name="Labadie K."/>
            <person name="Leblanc C."/>
            <person name="Lopez P.J."/>
            <person name="McLachlan D.H."/>
            <person name="Meslet-Cladiere L."/>
            <person name="Moustafa A."/>
            <person name="Nehr Z."/>
            <person name="Nyvall Collen P."/>
            <person name="Panaud O."/>
            <person name="Partensky F."/>
            <person name="Poulain J."/>
            <person name="Rensing S.A."/>
            <person name="Rousvoal S."/>
            <person name="Samson G."/>
            <person name="Symeonidi A."/>
            <person name="Weissenbach J."/>
            <person name="Zambounis A."/>
            <person name="Wincker P."/>
            <person name="Boyen C."/>
        </authorList>
    </citation>
    <scope>NUCLEOTIDE SEQUENCE [LARGE SCALE GENOMIC DNA]</scope>
    <source>
        <strain evidence="2">cv. Stackhouse</strain>
    </source>
</reference>
<name>R7QKL8_CHOCR</name>
<protein>
    <submittedName>
        <fullName evidence="1">Uncharacterized protein</fullName>
    </submittedName>
</protein>
<dbReference type="KEGG" id="ccp:CHC_T00000931001"/>
<sequence>MEYSRRMRQYRVGLVTSANGNRILPRCARTVCSTGLK</sequence>
<accession>R7QKL8</accession>
<organism evidence="1 2">
    <name type="scientific">Chondrus crispus</name>
    <name type="common">Carrageen Irish moss</name>
    <name type="synonym">Polymorpha crispa</name>
    <dbReference type="NCBI Taxonomy" id="2769"/>
    <lineage>
        <taxon>Eukaryota</taxon>
        <taxon>Rhodophyta</taxon>
        <taxon>Florideophyceae</taxon>
        <taxon>Rhodymeniophycidae</taxon>
        <taxon>Gigartinales</taxon>
        <taxon>Gigartinaceae</taxon>
        <taxon>Chondrus</taxon>
    </lineage>
</organism>
<evidence type="ECO:0000313" key="2">
    <source>
        <dbReference type="Proteomes" id="UP000012073"/>
    </source>
</evidence>
<dbReference type="RefSeq" id="XP_005718208.1">
    <property type="nucleotide sequence ID" value="XM_005718151.1"/>
</dbReference>
<dbReference type="GeneID" id="17325924"/>
<proteinExistence type="predicted"/>
<dbReference type="AlphaFoldDB" id="R7QKL8"/>
<gene>
    <name evidence="1" type="ORF">CHC_T00000931001</name>
</gene>